<dbReference type="InterPro" id="IPR015947">
    <property type="entry name" value="PUA-like_sf"/>
</dbReference>
<evidence type="ECO:0000313" key="1">
    <source>
        <dbReference type="EMBL" id="NIH98934.1"/>
    </source>
</evidence>
<sequence>MIRAITVRQPWAWQIINQGKNIENRTRNIAGKYRGPVAIHAGLKADEEALRRLPKHAPEWVTAPRVFDYGVILGVVDLVDVHYAHACLTRREGLALVGPPTPCCGSWAERDAYHLVLANPRPISTNPVTDPGIPCRGALGLWTPPADVIARINAAVLNA</sequence>
<keyword evidence="2" id="KW-1185">Reference proteome</keyword>
<name>A0A7X5U5T7_9MYCO</name>
<gene>
    <name evidence="1" type="ORF">FHU31_005958</name>
</gene>
<dbReference type="RefSeq" id="WP_208411584.1">
    <property type="nucleotide sequence ID" value="NZ_JAANOW010000005.1"/>
</dbReference>
<evidence type="ECO:0000313" key="2">
    <source>
        <dbReference type="Proteomes" id="UP000547444"/>
    </source>
</evidence>
<dbReference type="Proteomes" id="UP000547444">
    <property type="component" value="Unassembled WGS sequence"/>
</dbReference>
<accession>A0A7X5U5T7</accession>
<dbReference type="Gene3D" id="2.30.130.30">
    <property type="entry name" value="Hypothetical protein"/>
    <property type="match status" value="1"/>
</dbReference>
<dbReference type="AlphaFoldDB" id="A0A7X5U5T7"/>
<comment type="caution">
    <text evidence="1">The sequence shown here is derived from an EMBL/GenBank/DDBJ whole genome shotgun (WGS) entry which is preliminary data.</text>
</comment>
<dbReference type="SUPFAM" id="SSF88697">
    <property type="entry name" value="PUA domain-like"/>
    <property type="match status" value="1"/>
</dbReference>
<reference evidence="1 2" key="1">
    <citation type="submission" date="2020-03" db="EMBL/GenBank/DDBJ databases">
        <title>Sequencing the genomes of 1000 actinobacteria strains.</title>
        <authorList>
            <person name="Klenk H.-P."/>
        </authorList>
    </citation>
    <scope>NUCLEOTIDE SEQUENCE [LARGE SCALE GENOMIC DNA]</scope>
    <source>
        <strain evidence="1 2">DSM 44556</strain>
    </source>
</reference>
<proteinExistence type="predicted"/>
<organism evidence="1 2">
    <name type="scientific">Mycolicibacterium fluoranthenivorans</name>
    <dbReference type="NCBI Taxonomy" id="258505"/>
    <lineage>
        <taxon>Bacteria</taxon>
        <taxon>Bacillati</taxon>
        <taxon>Actinomycetota</taxon>
        <taxon>Actinomycetes</taxon>
        <taxon>Mycobacteriales</taxon>
        <taxon>Mycobacteriaceae</taxon>
        <taxon>Mycolicibacterium</taxon>
    </lineage>
</organism>
<dbReference type="EMBL" id="JAANOW010000005">
    <property type="protein sequence ID" value="NIH98934.1"/>
    <property type="molecule type" value="Genomic_DNA"/>
</dbReference>
<protein>
    <recommendedName>
        <fullName evidence="3">ASCH domain-containing protein</fullName>
    </recommendedName>
</protein>
<evidence type="ECO:0008006" key="3">
    <source>
        <dbReference type="Google" id="ProtNLM"/>
    </source>
</evidence>